<evidence type="ECO:0000259" key="3">
    <source>
        <dbReference type="Pfam" id="PF21046"/>
    </source>
</evidence>
<accession>A0A2N3N0S2</accession>
<dbReference type="Pfam" id="PF21048">
    <property type="entry name" value="Rad26-like_N"/>
    <property type="match status" value="1"/>
</dbReference>
<proteinExistence type="predicted"/>
<evidence type="ECO:0000259" key="2">
    <source>
        <dbReference type="Pfam" id="PF12331"/>
    </source>
</evidence>
<dbReference type="InParanoid" id="A0A2N3N0S2"/>
<feature type="domain" description="Rad26-like helical repeats" evidence="2">
    <location>
        <begin position="567"/>
        <end position="779"/>
    </location>
</feature>
<protein>
    <recommendedName>
        <fullName evidence="7">DNA repair protein Rad26</fullName>
    </recommendedName>
</protein>
<evidence type="ECO:0000313" key="6">
    <source>
        <dbReference type="Proteomes" id="UP000233524"/>
    </source>
</evidence>
<dbReference type="VEuPathDB" id="FungiDB:jhhlp_007858"/>
<feature type="region of interest" description="Disordered" evidence="1">
    <location>
        <begin position="154"/>
        <end position="178"/>
    </location>
</feature>
<dbReference type="Pfam" id="PF21046">
    <property type="entry name" value="Rad26-like_C"/>
    <property type="match status" value="1"/>
</dbReference>
<dbReference type="EMBL" id="NLAX01001139">
    <property type="protein sequence ID" value="PKS06024.1"/>
    <property type="molecule type" value="Genomic_DNA"/>
</dbReference>
<dbReference type="OrthoDB" id="5245063at2759"/>
<sequence>MCAWDIDEGFLPAYSWYRLLTLYAYRSIRGRDTNLVTIALPFPNGTFPPGKHLVTMGEYSDDDLDDLPESVFQDLESKAIQQTQKQQQLRSTQAKEPPHQPALPHAGRPFDSHALDDDVFGLDDSDAVTDAAVGLSRPPVVQPTVVPQVHRTAYTSRPEPPRSQQWNAGMGPDGPRNNFQRPGNVPVMASQRFQPPVMAPNRAQPSQFPRGFAPPPPRYAPSQSQAGGLHPNAVSALELRVRMLERELNVAKGEAAILRSNSTKAQQAHDAELAKLKKQTAEQMAKQERAMQRALDSERQATTELQFLQRDMQEVTNRTRRREPGVATTPKKATRSWGVADGFDGMDLVPSPSKSNNARAKQGPAITAQGERTPSKNKRKRPTVDSPVPPLDTTTTDIVMLDDVVEVQSAPASSRPTLVTSVPSSGNALPFDFLPLILDHASAHDQPPTFDSFSRYFFPSDPNTSFSSIIFQSLPTKTDPTNPMKILTDFSVLVINLWVRCIEEGFTAPIQELVSLLSFTLQLNSISINPELLDKLLAIAQATILVLNDLRAQSSDPDAESPESGADFTITAIIALLNLCALVSATTVGEEDEDDEDSSPRVVFWKGLGLDSVCVILVPKQPLHDIAGMLDLLTTSVLPGSIGPIAVDKEPPVVAATLLDKLSRFLVNPPVAARSPTQRHAIMRLVLRTLFSFTASEFGLQQMAVNDNVVLRLVAALSKLVDELYDQDLTSDVISLSRLRIRDSTRAQTLDDALTVTDMESDAPGISKAISLGIMLLHMLVTDPRTANIIKLEEKFEAWRAGNHKYLTMLCRLNFAEDDLVLEAGIDAETAERAHDLLEALVTPEKGKDIGEAFGSPEE</sequence>
<evidence type="ECO:0000313" key="5">
    <source>
        <dbReference type="EMBL" id="PKS06024.1"/>
    </source>
</evidence>
<reference evidence="5 6" key="1">
    <citation type="journal article" date="2017" name="G3 (Bethesda)">
        <title>First Draft Genome Sequence of the Pathogenic Fungus Lomentospora prolificans (Formerly Scedosporium prolificans).</title>
        <authorList>
            <person name="Luo R."/>
            <person name="Zimin A."/>
            <person name="Workman R."/>
            <person name="Fan Y."/>
            <person name="Pertea G."/>
            <person name="Grossman N."/>
            <person name="Wear M.P."/>
            <person name="Jia B."/>
            <person name="Miller H."/>
            <person name="Casadevall A."/>
            <person name="Timp W."/>
            <person name="Zhang S.X."/>
            <person name="Salzberg S.L."/>
        </authorList>
    </citation>
    <scope>NUCLEOTIDE SEQUENCE [LARGE SCALE GENOMIC DNA]</scope>
    <source>
        <strain evidence="5 6">JHH-5317</strain>
    </source>
</reference>
<name>A0A2N3N0S2_9PEZI</name>
<dbReference type="Proteomes" id="UP000233524">
    <property type="component" value="Unassembled WGS sequence"/>
</dbReference>
<feature type="region of interest" description="Disordered" evidence="1">
    <location>
        <begin position="79"/>
        <end position="117"/>
    </location>
</feature>
<dbReference type="Pfam" id="PF12331">
    <property type="entry name" value="Rad26-like_helical_rpts"/>
    <property type="match status" value="1"/>
</dbReference>
<gene>
    <name evidence="5" type="ORF">jhhlp_007858</name>
</gene>
<evidence type="ECO:0000256" key="1">
    <source>
        <dbReference type="SAM" id="MobiDB-lite"/>
    </source>
</evidence>
<dbReference type="InterPro" id="IPR048380">
    <property type="entry name" value="Rad26-like_N"/>
</dbReference>
<feature type="domain" description="Rad26-like N-terminal" evidence="4">
    <location>
        <begin position="433"/>
        <end position="478"/>
    </location>
</feature>
<comment type="caution">
    <text evidence="5">The sequence shown here is derived from an EMBL/GenBank/DDBJ whole genome shotgun (WGS) entry which is preliminary data.</text>
</comment>
<feature type="domain" description="Rad26-like C-terminal" evidence="3">
    <location>
        <begin position="791"/>
        <end position="854"/>
    </location>
</feature>
<organism evidence="5 6">
    <name type="scientific">Lomentospora prolificans</name>
    <dbReference type="NCBI Taxonomy" id="41688"/>
    <lineage>
        <taxon>Eukaryota</taxon>
        <taxon>Fungi</taxon>
        <taxon>Dikarya</taxon>
        <taxon>Ascomycota</taxon>
        <taxon>Pezizomycotina</taxon>
        <taxon>Sordariomycetes</taxon>
        <taxon>Hypocreomycetidae</taxon>
        <taxon>Microascales</taxon>
        <taxon>Microascaceae</taxon>
        <taxon>Lomentospora</taxon>
    </lineage>
</organism>
<keyword evidence="6" id="KW-1185">Reference proteome</keyword>
<evidence type="ECO:0000259" key="4">
    <source>
        <dbReference type="Pfam" id="PF21048"/>
    </source>
</evidence>
<dbReference type="STRING" id="41688.A0A2N3N0S2"/>
<dbReference type="InterPro" id="IPR022093">
    <property type="entry name" value="Rad26-like_helical"/>
</dbReference>
<dbReference type="InterPro" id="IPR048379">
    <property type="entry name" value="Rad26-like_C"/>
</dbReference>
<dbReference type="AlphaFoldDB" id="A0A2N3N0S2"/>
<evidence type="ECO:0008006" key="7">
    <source>
        <dbReference type="Google" id="ProtNLM"/>
    </source>
</evidence>
<feature type="region of interest" description="Disordered" evidence="1">
    <location>
        <begin position="315"/>
        <end position="394"/>
    </location>
</feature>